<dbReference type="AlphaFoldDB" id="A0A0L8FR59"/>
<sequence length="61" mass="7143">MFLYSTCKFCAETCCKALIKYKNLYSQIIFIITTFILSCKEFCIYNHPIKLLWKIGITCSS</sequence>
<reference evidence="1" key="1">
    <citation type="submission" date="2015-07" db="EMBL/GenBank/DDBJ databases">
        <title>MeaNS - Measles Nucleotide Surveillance Program.</title>
        <authorList>
            <person name="Tran T."/>
            <person name="Druce J."/>
        </authorList>
    </citation>
    <scope>NUCLEOTIDE SEQUENCE</scope>
    <source>
        <strain evidence="1">UCB-OBI-ISO-001</strain>
        <tissue evidence="1">Gonad</tissue>
    </source>
</reference>
<name>A0A0L8FR59_OCTBM</name>
<evidence type="ECO:0000313" key="1">
    <source>
        <dbReference type="EMBL" id="KOF67201.1"/>
    </source>
</evidence>
<accession>A0A0L8FR59</accession>
<gene>
    <name evidence="1" type="ORF">OCBIM_22010232mg</name>
</gene>
<organism evidence="1">
    <name type="scientific">Octopus bimaculoides</name>
    <name type="common">California two-spotted octopus</name>
    <dbReference type="NCBI Taxonomy" id="37653"/>
    <lineage>
        <taxon>Eukaryota</taxon>
        <taxon>Metazoa</taxon>
        <taxon>Spiralia</taxon>
        <taxon>Lophotrochozoa</taxon>
        <taxon>Mollusca</taxon>
        <taxon>Cephalopoda</taxon>
        <taxon>Coleoidea</taxon>
        <taxon>Octopodiformes</taxon>
        <taxon>Octopoda</taxon>
        <taxon>Incirrata</taxon>
        <taxon>Octopodidae</taxon>
        <taxon>Octopus</taxon>
    </lineage>
</organism>
<proteinExistence type="predicted"/>
<dbReference type="EMBL" id="KQ427324">
    <property type="protein sequence ID" value="KOF67201.1"/>
    <property type="molecule type" value="Genomic_DNA"/>
</dbReference>
<protein>
    <submittedName>
        <fullName evidence="1">Uncharacterized protein</fullName>
    </submittedName>
</protein>